<evidence type="ECO:0000313" key="5">
    <source>
        <dbReference type="EMBL" id="KAF5666087.1"/>
    </source>
</evidence>
<dbReference type="PANTHER" id="PTHR47190">
    <property type="entry name" value="DEHYDROGENASE, PUTATIVE-RELATED"/>
    <property type="match status" value="1"/>
</dbReference>
<dbReference type="PIRSF" id="PIRSF000137">
    <property type="entry name" value="Alcohol_oxidase"/>
    <property type="match status" value="1"/>
</dbReference>
<evidence type="ECO:0000256" key="2">
    <source>
        <dbReference type="PIRSR" id="PIRSR000137-2"/>
    </source>
</evidence>
<name>A0A8H5TAJ9_FUSHE</name>
<evidence type="ECO:0000259" key="4">
    <source>
        <dbReference type="PROSITE" id="PS00624"/>
    </source>
</evidence>
<keyword evidence="3" id="KW-0732">Signal</keyword>
<keyword evidence="2" id="KW-0274">FAD</keyword>
<dbReference type="SUPFAM" id="SSF54373">
    <property type="entry name" value="FAD-linked reductases, C-terminal domain"/>
    <property type="match status" value="1"/>
</dbReference>
<keyword evidence="2" id="KW-0285">Flavoprotein</keyword>
<accession>A0A8H5TAJ9</accession>
<dbReference type="InterPro" id="IPR053208">
    <property type="entry name" value="GMC_Oxidoreductase_CD"/>
</dbReference>
<dbReference type="InterPro" id="IPR036188">
    <property type="entry name" value="FAD/NAD-bd_sf"/>
</dbReference>
<dbReference type="Gene3D" id="3.30.410.10">
    <property type="entry name" value="Cholesterol Oxidase, domain 2"/>
    <property type="match status" value="1"/>
</dbReference>
<evidence type="ECO:0000313" key="6">
    <source>
        <dbReference type="Proteomes" id="UP000567885"/>
    </source>
</evidence>
<organism evidence="5 6">
    <name type="scientific">Fusarium heterosporum</name>
    <dbReference type="NCBI Taxonomy" id="42747"/>
    <lineage>
        <taxon>Eukaryota</taxon>
        <taxon>Fungi</taxon>
        <taxon>Dikarya</taxon>
        <taxon>Ascomycota</taxon>
        <taxon>Pezizomycotina</taxon>
        <taxon>Sordariomycetes</taxon>
        <taxon>Hypocreomycetidae</taxon>
        <taxon>Hypocreales</taxon>
        <taxon>Nectriaceae</taxon>
        <taxon>Fusarium</taxon>
        <taxon>Fusarium heterosporum species complex</taxon>
    </lineage>
</organism>
<dbReference type="Proteomes" id="UP000567885">
    <property type="component" value="Unassembled WGS sequence"/>
</dbReference>
<evidence type="ECO:0000256" key="1">
    <source>
        <dbReference type="ARBA" id="ARBA00010790"/>
    </source>
</evidence>
<proteinExistence type="inferred from homology"/>
<dbReference type="OrthoDB" id="413885at2759"/>
<dbReference type="InterPro" id="IPR000172">
    <property type="entry name" value="GMC_OxRdtase_N"/>
</dbReference>
<dbReference type="GO" id="GO:0016614">
    <property type="term" value="F:oxidoreductase activity, acting on CH-OH group of donors"/>
    <property type="evidence" value="ECO:0007669"/>
    <property type="project" value="InterPro"/>
</dbReference>
<feature type="binding site" evidence="2">
    <location>
        <begin position="114"/>
        <end position="117"/>
    </location>
    <ligand>
        <name>FAD</name>
        <dbReference type="ChEBI" id="CHEBI:57692"/>
    </ligand>
</feature>
<protein>
    <submittedName>
        <fullName evidence="5">Cellobiose dehydrogenase</fullName>
    </submittedName>
</protein>
<feature type="chain" id="PRO_5034324141" evidence="3">
    <location>
        <begin position="21"/>
        <end position="538"/>
    </location>
</feature>
<feature type="binding site" evidence="2">
    <location>
        <position position="233"/>
    </location>
    <ligand>
        <name>FAD</name>
        <dbReference type="ChEBI" id="CHEBI:57692"/>
    </ligand>
</feature>
<evidence type="ECO:0000256" key="3">
    <source>
        <dbReference type="SAM" id="SignalP"/>
    </source>
</evidence>
<dbReference type="InterPro" id="IPR007867">
    <property type="entry name" value="GMC_OxRtase_C"/>
</dbReference>
<dbReference type="Gene3D" id="3.50.50.60">
    <property type="entry name" value="FAD/NAD(P)-binding domain"/>
    <property type="match status" value="1"/>
</dbReference>
<feature type="signal peptide" evidence="3">
    <location>
        <begin position="1"/>
        <end position="20"/>
    </location>
</feature>
<dbReference type="GO" id="GO:0050660">
    <property type="term" value="F:flavin adenine dinucleotide binding"/>
    <property type="evidence" value="ECO:0007669"/>
    <property type="project" value="InterPro"/>
</dbReference>
<sequence length="538" mass="57441">MRFSFLTSLSAIGLAALATCDTYDYIVVGGGPSGLITAERLTEANKKVLLLERGPGPTVATGSNHTLSWDNSLTPIDVPGLSAAVGGLDLWNEYMCDDTAGLAACVLGGGVTVNYMVFVHPPARDFNDKWPKGWKWNDVAAAANRLYSRNPGTLEPSLNKQRYDTGLYNTLSGFFDKIGWKSVDMIKQPDEKHKVYSWPSWNVKDAKRAGPVKTYLPVAQKSKNFTLRLGAKVTRVVRSGSKATGVEVETATGKEIVKLAKNGRVVLSAGALTTPRLLFNSGIGPMKQIQTAKKSGVKLPAKKQWINLPVGQNLMDHPIFSFNIKTGGAYGVLDTDSVLNGSDTKNIKLYEDKSSGVLTQGRHRLIFFSSQKGPDGVTRYFQGSCAASGDGVVNVKVYMTHGLTSSGVLGLSKDGKTVFEQSPYLNTKGDNQTAKAFIDDLVKAITKSSTGFELQPATNTSAILAAPANGNHYAGTAKMGTDDGRKGGSSVVDTNAKVYGMDNLFITDASIHPDLPTGNIQTIVMVAAEAAVAKILAY</sequence>
<comment type="cofactor">
    <cofactor evidence="2">
        <name>FAD</name>
        <dbReference type="ChEBI" id="CHEBI:57692"/>
    </cofactor>
</comment>
<dbReference type="AlphaFoldDB" id="A0A8H5TAJ9"/>
<gene>
    <name evidence="5" type="ORF">FHETE_6388</name>
</gene>
<dbReference type="InterPro" id="IPR012132">
    <property type="entry name" value="GMC_OxRdtase"/>
</dbReference>
<feature type="domain" description="Glucose-methanol-choline oxidoreductase N-terminal" evidence="4">
    <location>
        <begin position="270"/>
        <end position="284"/>
    </location>
</feature>
<dbReference type="PROSITE" id="PS00624">
    <property type="entry name" value="GMC_OXRED_2"/>
    <property type="match status" value="1"/>
</dbReference>
<dbReference type="EMBL" id="JAAGWQ010000112">
    <property type="protein sequence ID" value="KAF5666087.1"/>
    <property type="molecule type" value="Genomic_DNA"/>
</dbReference>
<feature type="binding site" evidence="2">
    <location>
        <position position="106"/>
    </location>
    <ligand>
        <name>FAD</name>
        <dbReference type="ChEBI" id="CHEBI:57692"/>
    </ligand>
</feature>
<dbReference type="PANTHER" id="PTHR47190:SF4">
    <property type="entry name" value="DEHYDROGENASE, PUTATIVE-RELATED"/>
    <property type="match status" value="1"/>
</dbReference>
<dbReference type="Pfam" id="PF05199">
    <property type="entry name" value="GMC_oxred_C"/>
    <property type="match status" value="1"/>
</dbReference>
<keyword evidence="6" id="KW-1185">Reference proteome</keyword>
<dbReference type="SUPFAM" id="SSF51905">
    <property type="entry name" value="FAD/NAD(P)-binding domain"/>
    <property type="match status" value="1"/>
</dbReference>
<reference evidence="5 6" key="1">
    <citation type="submission" date="2020-05" db="EMBL/GenBank/DDBJ databases">
        <title>Identification and distribution of gene clusters putatively required for synthesis of sphingolipid metabolism inhibitors in phylogenetically diverse species of the filamentous fungus Fusarium.</title>
        <authorList>
            <person name="Kim H.-S."/>
            <person name="Busman M."/>
            <person name="Brown D.W."/>
            <person name="Divon H."/>
            <person name="Uhlig S."/>
            <person name="Proctor R.H."/>
        </authorList>
    </citation>
    <scope>NUCLEOTIDE SEQUENCE [LARGE SCALE GENOMIC DNA]</scope>
    <source>
        <strain evidence="5 6">NRRL 20693</strain>
    </source>
</reference>
<comment type="similarity">
    <text evidence="1">Belongs to the GMC oxidoreductase family.</text>
</comment>
<dbReference type="Pfam" id="PF00732">
    <property type="entry name" value="GMC_oxred_N"/>
    <property type="match status" value="1"/>
</dbReference>
<comment type="caution">
    <text evidence="5">The sequence shown here is derived from an EMBL/GenBank/DDBJ whole genome shotgun (WGS) entry which is preliminary data.</text>
</comment>